<dbReference type="SMART" id="SM00047">
    <property type="entry name" value="LYZ2"/>
    <property type="match status" value="1"/>
</dbReference>
<evidence type="ECO:0000313" key="4">
    <source>
        <dbReference type="EMBL" id="MEA5401301.1"/>
    </source>
</evidence>
<feature type="domain" description="Mannosyl-glycoprotein endo-beta-N-acetylglucosamidase-like" evidence="3">
    <location>
        <begin position="143"/>
        <end position="310"/>
    </location>
</feature>
<evidence type="ECO:0000256" key="1">
    <source>
        <dbReference type="ARBA" id="ARBA00022801"/>
    </source>
</evidence>
<dbReference type="PANTHER" id="PTHR33308:SF9">
    <property type="entry name" value="PEPTIDOGLYCAN HYDROLASE FLGJ"/>
    <property type="match status" value="1"/>
</dbReference>
<reference evidence="4 5" key="1">
    <citation type="submission" date="2023-12" db="EMBL/GenBank/DDBJ databases">
        <title>Novel species of the genus Arcicella isolated from rivers.</title>
        <authorList>
            <person name="Lu H."/>
        </authorList>
    </citation>
    <scope>NUCLEOTIDE SEQUENCE [LARGE SCALE GENOMIC DNA]</scope>
    <source>
        <strain evidence="4 5">DC2W</strain>
    </source>
</reference>
<dbReference type="RefSeq" id="WP_323324819.1">
    <property type="nucleotide sequence ID" value="NZ_JAYGIL010000002.1"/>
</dbReference>
<dbReference type="Proteomes" id="UP001303899">
    <property type="component" value="Unassembled WGS sequence"/>
</dbReference>
<keyword evidence="5" id="KW-1185">Reference proteome</keyword>
<dbReference type="Gene3D" id="1.10.530.10">
    <property type="match status" value="1"/>
</dbReference>
<dbReference type="Pfam" id="PF01832">
    <property type="entry name" value="Glucosaminidase"/>
    <property type="match status" value="1"/>
</dbReference>
<gene>
    <name evidence="4" type="ORF">VB776_00150</name>
</gene>
<dbReference type="PROSITE" id="PS51257">
    <property type="entry name" value="PROKAR_LIPOPROTEIN"/>
    <property type="match status" value="1"/>
</dbReference>
<accession>A0ABU5RYM9</accession>
<feature type="chain" id="PRO_5045961959" evidence="2">
    <location>
        <begin position="25"/>
        <end position="314"/>
    </location>
</feature>
<proteinExistence type="predicted"/>
<protein>
    <submittedName>
        <fullName evidence="4">Glucosaminidase domain-containing protein</fullName>
    </submittedName>
</protein>
<keyword evidence="2" id="KW-0732">Signal</keyword>
<evidence type="ECO:0000313" key="5">
    <source>
        <dbReference type="Proteomes" id="UP001303899"/>
    </source>
</evidence>
<dbReference type="EMBL" id="JAYGIL010000002">
    <property type="protein sequence ID" value="MEA5401301.1"/>
    <property type="molecule type" value="Genomic_DNA"/>
</dbReference>
<comment type="caution">
    <text evidence="4">The sequence shown here is derived from an EMBL/GenBank/DDBJ whole genome shotgun (WGS) entry which is preliminary data.</text>
</comment>
<evidence type="ECO:0000256" key="2">
    <source>
        <dbReference type="SAM" id="SignalP"/>
    </source>
</evidence>
<dbReference type="InterPro" id="IPR051056">
    <property type="entry name" value="Glycosyl_Hydrolase_73"/>
</dbReference>
<dbReference type="PANTHER" id="PTHR33308">
    <property type="entry name" value="PEPTIDOGLYCAN HYDROLASE FLGJ"/>
    <property type="match status" value="1"/>
</dbReference>
<sequence>MRTKILVYTSLSLLLGLLIQSCHRHTIVKYANENSDFKVNYKDVVNLGDSAQFQFQAFEKLNQVKVLYDDILLGTAKFVNKKAIIKIKFSTKGEKELVFIGEKDGNKQTKKIKGLVVVVIPQKSIPTTVAKKSVVKSKKVVKPTKPVISDAQIFINEISLYLVERCKKNNLPTSVVIAMAALESGYGKSELAMNANNFFGLKDWTKDPTQAYQYTRQAYAGEVGNWYKKFNSREECFDFFMEELLMHKTGKWRNDYSPAVKTYQENMKKGMEEAEAVEKFMGHLVDLGYTTLPKSQYISRLKKIINTYHIDDLD</sequence>
<dbReference type="InterPro" id="IPR002901">
    <property type="entry name" value="MGlyc_endo_b_GlcNAc-like_dom"/>
</dbReference>
<organism evidence="4 5">
    <name type="scientific">Arcicella gelida</name>
    <dbReference type="NCBI Taxonomy" id="2984195"/>
    <lineage>
        <taxon>Bacteria</taxon>
        <taxon>Pseudomonadati</taxon>
        <taxon>Bacteroidota</taxon>
        <taxon>Cytophagia</taxon>
        <taxon>Cytophagales</taxon>
        <taxon>Flectobacillaceae</taxon>
        <taxon>Arcicella</taxon>
    </lineage>
</organism>
<name>A0ABU5RYM9_9BACT</name>
<keyword evidence="1" id="KW-0378">Hydrolase</keyword>
<feature type="signal peptide" evidence="2">
    <location>
        <begin position="1"/>
        <end position="24"/>
    </location>
</feature>
<evidence type="ECO:0000259" key="3">
    <source>
        <dbReference type="SMART" id="SM00047"/>
    </source>
</evidence>